<dbReference type="InterPro" id="IPR001389">
    <property type="entry name" value="Flocculin"/>
</dbReference>
<dbReference type="InterPro" id="IPR018871">
    <property type="entry name" value="GLEYA_adhesin_domain"/>
</dbReference>
<dbReference type="GO" id="GO:0000128">
    <property type="term" value="P:flocculation"/>
    <property type="evidence" value="ECO:0007669"/>
    <property type="project" value="InterPro"/>
</dbReference>
<dbReference type="Pfam" id="PF10528">
    <property type="entry name" value="GLEYA"/>
    <property type="match status" value="1"/>
</dbReference>
<dbReference type="InterPro" id="IPR011658">
    <property type="entry name" value="PA14_dom"/>
</dbReference>
<dbReference type="Gene3D" id="2.60.120.1560">
    <property type="match status" value="1"/>
</dbReference>
<feature type="domain" description="PA14" evidence="2">
    <location>
        <begin position="78"/>
        <end position="243"/>
    </location>
</feature>
<protein>
    <recommendedName>
        <fullName evidence="2">PA14 domain-containing protein</fullName>
    </recommendedName>
</protein>
<accession>A0A4C2EHF7</accession>
<evidence type="ECO:0000313" key="4">
    <source>
        <dbReference type="Proteomes" id="UP000301737"/>
    </source>
</evidence>
<keyword evidence="1" id="KW-0732">Signal</keyword>
<proteinExistence type="predicted"/>
<reference evidence="3 4" key="1">
    <citation type="submission" date="2019-01" db="EMBL/GenBank/DDBJ databases">
        <title>Draft Genome Sequencing of Zygosaccharomyces mellis Ca-7.</title>
        <authorList>
            <person name="Shiwa Y."/>
            <person name="Kanesaki Y."/>
            <person name="Ishige T."/>
            <person name="Mura K."/>
            <person name="Hori T."/>
            <person name="Tamura T."/>
        </authorList>
    </citation>
    <scope>NUCLEOTIDE SEQUENCE [LARGE SCALE GENOMIC DNA]</scope>
    <source>
        <strain evidence="3 4">Ca-7</strain>
    </source>
</reference>
<organism evidence="3 4">
    <name type="scientific">Zygosaccharomyces mellis</name>
    <dbReference type="NCBI Taxonomy" id="42258"/>
    <lineage>
        <taxon>Eukaryota</taxon>
        <taxon>Fungi</taxon>
        <taxon>Dikarya</taxon>
        <taxon>Ascomycota</taxon>
        <taxon>Saccharomycotina</taxon>
        <taxon>Saccharomycetes</taxon>
        <taxon>Saccharomycetales</taxon>
        <taxon>Saccharomycetaceae</taxon>
        <taxon>Zygosaccharomyces</taxon>
    </lineage>
</organism>
<dbReference type="SMART" id="SM00758">
    <property type="entry name" value="PA14"/>
    <property type="match status" value="1"/>
</dbReference>
<feature type="signal peptide" evidence="1">
    <location>
        <begin position="1"/>
        <end position="23"/>
    </location>
</feature>
<name>A0A4C2EHF7_9SACH</name>
<dbReference type="OrthoDB" id="4070698at2759"/>
<sequence length="568" mass="62513">MSQNTISKWLLWFSFLGITTVLATTACLPQNQVQSGFKANFYQYDFGDETTYADPAYMAGGYSQRELLGTKTNINNILMAYGMKCELWDGHIVYPKKPWNFDYSQCTNNDYIYTQQKGNIYGYNLNATDFTVELTGYFLAPQTGTYTFAFNHVDDSAIFNFGQGVAFDCCNQDDAANGNTDFSINAIKPNNGPTGHMETSVDLEANYYYPIKIVFTNTEQIAMLYTTVTLPNGKLIENDFSGYVFSFDSDPKQPSCTVTHPLPFVTTTSTTSWTGSFISTYTTKTNIATDSYGNGQGQVVVEVETPTISPVLSTEYTPCSGSVSSTYSTESTWITGTDGFTTPETIYYVETPTTPPVLSTEYTPYSGSVSSTYSTESIWITGTDGFTTPETIYYVETPTTPPVLSTEYTPYSESVSSTYSTESTWTTGTDGFTTPETIYYVETPTTPPVLSTEYTPYSGSVSSTYSTESTWITGTDGFTTPETIYYVETPTTPPVFSTSYTSYNGSITSTYSTESTWTTGTDGFTTPPVFSTEYTPCSGSVSSTYSTESTWITGTDGFTTPETIYHVE</sequence>
<dbReference type="InterPro" id="IPR037524">
    <property type="entry name" value="PA14/GLEYA"/>
</dbReference>
<feature type="non-terminal residue" evidence="3">
    <location>
        <position position="568"/>
    </location>
</feature>
<dbReference type="AlphaFoldDB" id="A0A4C2EHF7"/>
<evidence type="ECO:0000313" key="3">
    <source>
        <dbReference type="EMBL" id="GCF01693.1"/>
    </source>
</evidence>
<dbReference type="PROSITE" id="PS51820">
    <property type="entry name" value="PA14"/>
    <property type="match status" value="1"/>
</dbReference>
<evidence type="ECO:0000259" key="2">
    <source>
        <dbReference type="PROSITE" id="PS51820"/>
    </source>
</evidence>
<keyword evidence="4" id="KW-1185">Reference proteome</keyword>
<gene>
    <name evidence="3" type="ORF">ZYGM_000102</name>
</gene>
<feature type="chain" id="PRO_5020548665" description="PA14 domain-containing protein" evidence="1">
    <location>
        <begin position="24"/>
        <end position="568"/>
    </location>
</feature>
<comment type="caution">
    <text evidence="3">The sequence shown here is derived from an EMBL/GenBank/DDBJ whole genome shotgun (WGS) entry which is preliminary data.</text>
</comment>
<dbReference type="Pfam" id="PF00624">
    <property type="entry name" value="Flocculin"/>
    <property type="match status" value="5"/>
</dbReference>
<dbReference type="EMBL" id="BIMX01000055">
    <property type="protein sequence ID" value="GCF01693.1"/>
    <property type="molecule type" value="Genomic_DNA"/>
</dbReference>
<evidence type="ECO:0000256" key="1">
    <source>
        <dbReference type="SAM" id="SignalP"/>
    </source>
</evidence>
<dbReference type="Proteomes" id="UP000301737">
    <property type="component" value="Unassembled WGS sequence"/>
</dbReference>